<sequence>MGKTIFVTVGTTQFDSLIKKITSEEALETLAALGYSQLTAQIGRGEYEPSESTSRTNGHPAVSVSWFRLKASIEDDIAASDLVVSHAGAGSVMDCLGLGKPVLVVVNEELMGNHQTELAHKLAKDGHLHFCGVKDLVVSLKSLDWSCLTPFPPGEPAKVARFLDSALGFV</sequence>
<evidence type="ECO:0000313" key="9">
    <source>
        <dbReference type="Proteomes" id="UP000694888"/>
    </source>
</evidence>
<dbReference type="SUPFAM" id="SSF53756">
    <property type="entry name" value="UDP-Glycosyltransferase/glycogen phosphorylase"/>
    <property type="match status" value="1"/>
</dbReference>
<dbReference type="Pfam" id="PF04101">
    <property type="entry name" value="Glyco_tran_28_C"/>
    <property type="match status" value="1"/>
</dbReference>
<evidence type="ECO:0000256" key="6">
    <source>
        <dbReference type="ARBA" id="ARBA00022679"/>
    </source>
</evidence>
<dbReference type="Proteomes" id="UP000694888">
    <property type="component" value="Unplaced"/>
</dbReference>
<dbReference type="InterPro" id="IPR007235">
    <property type="entry name" value="Glyco_trans_28_C"/>
</dbReference>
<evidence type="ECO:0000256" key="1">
    <source>
        <dbReference type="ARBA" id="ARBA00004240"/>
    </source>
</evidence>
<dbReference type="Gene3D" id="3.40.50.2000">
    <property type="entry name" value="Glycogen Phosphorylase B"/>
    <property type="match status" value="1"/>
</dbReference>
<evidence type="ECO:0000256" key="2">
    <source>
        <dbReference type="ARBA" id="ARBA00006962"/>
    </source>
</evidence>
<evidence type="ECO:0000313" key="10">
    <source>
        <dbReference type="RefSeq" id="XP_005093619.1"/>
    </source>
</evidence>
<comment type="similarity">
    <text evidence="2">Belongs to the glycosyltransferase 28 family.</text>
</comment>
<proteinExistence type="inferred from homology"/>
<evidence type="ECO:0000256" key="3">
    <source>
        <dbReference type="ARBA" id="ARBA00012614"/>
    </source>
</evidence>
<name>A0ABM0JH89_APLCA</name>
<keyword evidence="7" id="KW-0256">Endoplasmic reticulum</keyword>
<comment type="subcellular location">
    <subcellularLocation>
        <location evidence="1">Endoplasmic reticulum</location>
    </subcellularLocation>
</comment>
<feature type="domain" description="Glycosyl transferase family 28 C-terminal" evidence="8">
    <location>
        <begin position="4"/>
        <end position="128"/>
    </location>
</feature>
<dbReference type="EC" id="2.4.1.141" evidence="3"/>
<dbReference type="PANTHER" id="PTHR12867:SF6">
    <property type="entry name" value="N-ACETYLGLUCOSAMINYLDIPHOSPHODOLICHOL N-ACETYLGLUCOSAMINYLTRANSFERASE"/>
    <property type="match status" value="1"/>
</dbReference>
<dbReference type="RefSeq" id="XP_005093619.1">
    <property type="nucleotide sequence ID" value="XM_005093562.3"/>
</dbReference>
<accession>A0ABM0JH89</accession>
<evidence type="ECO:0000256" key="5">
    <source>
        <dbReference type="ARBA" id="ARBA00022676"/>
    </source>
</evidence>
<dbReference type="GO" id="GO:0016740">
    <property type="term" value="F:transferase activity"/>
    <property type="evidence" value="ECO:0007669"/>
    <property type="project" value="UniProtKB-KW"/>
</dbReference>
<evidence type="ECO:0000256" key="7">
    <source>
        <dbReference type="ARBA" id="ARBA00022824"/>
    </source>
</evidence>
<dbReference type="GeneID" id="101848732"/>
<keyword evidence="6 10" id="KW-0808">Transferase</keyword>
<reference evidence="10" key="1">
    <citation type="submission" date="2025-08" db="UniProtKB">
        <authorList>
            <consortium name="RefSeq"/>
        </authorList>
    </citation>
    <scope>IDENTIFICATION</scope>
</reference>
<keyword evidence="9" id="KW-1185">Reference proteome</keyword>
<gene>
    <name evidence="10" type="primary">LOC101848732</name>
</gene>
<evidence type="ECO:0000256" key="4">
    <source>
        <dbReference type="ARBA" id="ARBA00017468"/>
    </source>
</evidence>
<dbReference type="PANTHER" id="PTHR12867">
    <property type="entry name" value="GLYCOSYL TRANSFERASE-RELATED"/>
    <property type="match status" value="1"/>
</dbReference>
<dbReference type="InterPro" id="IPR039042">
    <property type="entry name" value="Alg13-like"/>
</dbReference>
<evidence type="ECO:0000259" key="8">
    <source>
        <dbReference type="Pfam" id="PF04101"/>
    </source>
</evidence>
<keyword evidence="5" id="KW-0328">Glycosyltransferase</keyword>
<organism evidence="9 10">
    <name type="scientific">Aplysia californica</name>
    <name type="common">California sea hare</name>
    <dbReference type="NCBI Taxonomy" id="6500"/>
    <lineage>
        <taxon>Eukaryota</taxon>
        <taxon>Metazoa</taxon>
        <taxon>Spiralia</taxon>
        <taxon>Lophotrochozoa</taxon>
        <taxon>Mollusca</taxon>
        <taxon>Gastropoda</taxon>
        <taxon>Heterobranchia</taxon>
        <taxon>Euthyneura</taxon>
        <taxon>Tectipleura</taxon>
        <taxon>Aplysiida</taxon>
        <taxon>Aplysioidea</taxon>
        <taxon>Aplysiidae</taxon>
        <taxon>Aplysia</taxon>
    </lineage>
</organism>
<protein>
    <recommendedName>
        <fullName evidence="4">UDP-N-acetylglucosamine transferase subunit ALG13</fullName>
        <ecNumber evidence="3">2.4.1.141</ecNumber>
    </recommendedName>
</protein>